<dbReference type="RefSeq" id="WP_376918514.1">
    <property type="nucleotide sequence ID" value="NZ_JBHRSW010000004.1"/>
</dbReference>
<name>A0ABV7FJC6_9ALTE</name>
<dbReference type="InterPro" id="IPR016181">
    <property type="entry name" value="Acyl_CoA_acyltransferase"/>
</dbReference>
<proteinExistence type="predicted"/>
<keyword evidence="2" id="KW-1185">Reference proteome</keyword>
<dbReference type="EMBL" id="JBHRSW010000004">
    <property type="protein sequence ID" value="MFC3120378.1"/>
    <property type="molecule type" value="Genomic_DNA"/>
</dbReference>
<organism evidence="1 2">
    <name type="scientific">Agaribacter flavus</name>
    <dbReference type="NCBI Taxonomy" id="1902781"/>
    <lineage>
        <taxon>Bacteria</taxon>
        <taxon>Pseudomonadati</taxon>
        <taxon>Pseudomonadota</taxon>
        <taxon>Gammaproteobacteria</taxon>
        <taxon>Alteromonadales</taxon>
        <taxon>Alteromonadaceae</taxon>
        <taxon>Agaribacter</taxon>
    </lineage>
</organism>
<dbReference type="InterPro" id="IPR007434">
    <property type="entry name" value="FemAB-like"/>
</dbReference>
<sequence>MDTSKTYRWKILHELDDISHLSKSLIAKTSPSPFSSLAFLHLLDTSNSTGKDSGWQAHHFCLYENETPVAFIPCYLKQHSYGEYVFDHAWANAYHQHGLAYYPKLLCAIPFTPVTTSKVLISDNTSLSEKAILNHWLENNESTFRQYSSLHALFLPAASTDEFSAQGFHERLNVQFVFYNNEYQSFDDFLQSLKSRKRKSIKKERQALYAQGVSIKRFCRDQVSAKLIDDFYTCYQATYLKRSGHKGYLTRAFFEGLRTHMSDNIMINAAYKNDTLVGAALFFFDEQSLFGRYWGALEEVSGLHFECCYYQGIEFTIEQNIKIFNPGTQGEHKILRGFTPTLCRSMHKIEHPGFNEAVADFVARERPHMLEYLENTQSLLPFKVE</sequence>
<comment type="caution">
    <text evidence="1">The sequence shown here is derived from an EMBL/GenBank/DDBJ whole genome shotgun (WGS) entry which is preliminary data.</text>
</comment>
<dbReference type="Proteomes" id="UP001595478">
    <property type="component" value="Unassembled WGS sequence"/>
</dbReference>
<dbReference type="Gene3D" id="3.40.630.30">
    <property type="match status" value="1"/>
</dbReference>
<dbReference type="SUPFAM" id="SSF55729">
    <property type="entry name" value="Acyl-CoA N-acyltransferases (Nat)"/>
    <property type="match status" value="1"/>
</dbReference>
<dbReference type="PANTHER" id="PTHR47017">
    <property type="entry name" value="ACYL-COA"/>
    <property type="match status" value="1"/>
</dbReference>
<reference evidence="2" key="1">
    <citation type="journal article" date="2019" name="Int. J. Syst. Evol. Microbiol.">
        <title>The Global Catalogue of Microorganisms (GCM) 10K type strain sequencing project: providing services to taxonomists for standard genome sequencing and annotation.</title>
        <authorList>
            <consortium name="The Broad Institute Genomics Platform"/>
            <consortium name="The Broad Institute Genome Sequencing Center for Infectious Disease"/>
            <person name="Wu L."/>
            <person name="Ma J."/>
        </authorList>
    </citation>
    <scope>NUCLEOTIDE SEQUENCE [LARGE SCALE GENOMIC DNA]</scope>
    <source>
        <strain evidence="2">KCTC 52473</strain>
    </source>
</reference>
<accession>A0ABV7FJC6</accession>
<evidence type="ECO:0000313" key="1">
    <source>
        <dbReference type="EMBL" id="MFC3120378.1"/>
    </source>
</evidence>
<evidence type="ECO:0000313" key="2">
    <source>
        <dbReference type="Proteomes" id="UP001595478"/>
    </source>
</evidence>
<dbReference type="Pfam" id="PF04339">
    <property type="entry name" value="FemAB_like"/>
    <property type="match status" value="1"/>
</dbReference>
<gene>
    <name evidence="1" type="ORF">ACFOHL_01980</name>
</gene>
<dbReference type="PANTHER" id="PTHR47017:SF1">
    <property type="entry name" value="ACYL-COA"/>
    <property type="match status" value="1"/>
</dbReference>
<protein>
    <submittedName>
        <fullName evidence="1">GNAT family N-acetyltransferase</fullName>
    </submittedName>
</protein>